<dbReference type="InterPro" id="IPR006026">
    <property type="entry name" value="Peptidase_Metallo"/>
</dbReference>
<evidence type="ECO:0000313" key="8">
    <source>
        <dbReference type="Proteomes" id="UP001596122"/>
    </source>
</evidence>
<evidence type="ECO:0000256" key="5">
    <source>
        <dbReference type="ARBA" id="ARBA00023049"/>
    </source>
</evidence>
<dbReference type="SUPFAM" id="SSF47090">
    <property type="entry name" value="PGBD-like"/>
    <property type="match status" value="1"/>
</dbReference>
<accession>A0ABW0GHG4</accession>
<dbReference type="PANTHER" id="PTHR10201:SF323">
    <property type="entry name" value="MATRIX METALLOPROTEINASE-21"/>
    <property type="match status" value="1"/>
</dbReference>
<evidence type="ECO:0000256" key="2">
    <source>
        <dbReference type="ARBA" id="ARBA00022723"/>
    </source>
</evidence>
<comment type="caution">
    <text evidence="7">The sequence shown here is derived from an EMBL/GenBank/DDBJ whole genome shotgun (WGS) entry which is preliminary data.</text>
</comment>
<keyword evidence="5 7" id="KW-0482">Metalloprotease</keyword>
<reference evidence="8" key="1">
    <citation type="journal article" date="2019" name="Int. J. Syst. Evol. Microbiol.">
        <title>The Global Catalogue of Microorganisms (GCM) 10K type strain sequencing project: providing services to taxonomists for standard genome sequencing and annotation.</title>
        <authorList>
            <consortium name="The Broad Institute Genomics Platform"/>
            <consortium name="The Broad Institute Genome Sequencing Center for Infectious Disease"/>
            <person name="Wu L."/>
            <person name="Ma J."/>
        </authorList>
    </citation>
    <scope>NUCLEOTIDE SEQUENCE [LARGE SCALE GENOMIC DNA]</scope>
    <source>
        <strain evidence="8">CCUG 43114</strain>
    </source>
</reference>
<dbReference type="InterPro" id="IPR024079">
    <property type="entry name" value="MetalloPept_cat_dom_sf"/>
</dbReference>
<keyword evidence="3 7" id="KW-0378">Hydrolase</keyword>
<dbReference type="Proteomes" id="UP001596122">
    <property type="component" value="Unassembled WGS sequence"/>
</dbReference>
<dbReference type="SMART" id="SM00235">
    <property type="entry name" value="ZnMc"/>
    <property type="match status" value="1"/>
</dbReference>
<keyword evidence="4" id="KW-0862">Zinc</keyword>
<organism evidence="7 8">
    <name type="scientific">Aquipuribacter nitratireducens</name>
    <dbReference type="NCBI Taxonomy" id="650104"/>
    <lineage>
        <taxon>Bacteria</taxon>
        <taxon>Bacillati</taxon>
        <taxon>Actinomycetota</taxon>
        <taxon>Actinomycetes</taxon>
        <taxon>Micrococcales</taxon>
        <taxon>Intrasporangiaceae</taxon>
        <taxon>Aquipuribacter</taxon>
    </lineage>
</organism>
<sequence>MPDDVRAFTHLADVPTTSPGEENEGFAGVQEFLDRFGYLDRTAVHLMENDDPTQEALARFQRFYGLEPTGVFDEATREAMMQPRCALPDPQGDPNSIDFATTCAWADRSLTFAFDTGTDDVAGGGEFDAIRRAIATWRGLGGLTFTEVAVGASPDIRIGWRPANDPDHSMVGGVLAHADFPPGCSVVTNTLPKPVHFDDTEHTWSVGAVSGAFDIETVALHELGHIVGLAHSSVAGAVMAPTVSANFTKRALTQDDVDGFRRLYPAPPSAWSSWSSLGGVITSNITVGINGDGRMEPFVRGTDGAVWHRWQTAPSNGWSGWASRGGVITSDIAAGRNADGRIEIFARGTDNALWHQWQTSGPSWSGWHSLGGVITGPPAVSRNRDGRLEVFARGTDGAVWHRWQTAPNGTWAGWSSLGGVITSDITVGVNGDGRMEFFARGTDGAVWHRWQTAPSNGWSGWASLGGVITSNIACGNNADGRLEIFLRGTDNALWHKWQVPGGWSGWASLGGVITSDPAVGRNRSGRLEVFARGTDNALWHKWQVAPNGTWSGWASRGGVITTEPTVASNADGRLEVFARGTDNAMWHQWQNQPFLTVDEQAEVTSLELGEQMPEQRADTESYEAAAQEQLVGDMPVAGMSPMESTESGATVIELDGMPGSAMPEGPDAEADMPVAAMAEEATTTAQPSHPAPA</sequence>
<keyword evidence="2" id="KW-0479">Metal-binding</keyword>
<dbReference type="InterPro" id="IPR036365">
    <property type="entry name" value="PGBD-like_sf"/>
</dbReference>
<keyword evidence="8" id="KW-1185">Reference proteome</keyword>
<gene>
    <name evidence="7" type="ORF">ACFPJ6_01090</name>
</gene>
<evidence type="ECO:0000256" key="1">
    <source>
        <dbReference type="ARBA" id="ARBA00022670"/>
    </source>
</evidence>
<dbReference type="InterPro" id="IPR001818">
    <property type="entry name" value="Pept_M10_metallopeptidase"/>
</dbReference>
<dbReference type="InterPro" id="IPR058502">
    <property type="entry name" value="PLL-like_beta-prop"/>
</dbReference>
<evidence type="ECO:0000259" key="6">
    <source>
        <dbReference type="SMART" id="SM00235"/>
    </source>
</evidence>
<dbReference type="PANTHER" id="PTHR10201">
    <property type="entry name" value="MATRIX METALLOPROTEINASE"/>
    <property type="match status" value="1"/>
</dbReference>
<dbReference type="Pfam" id="PF01471">
    <property type="entry name" value="PG_binding_1"/>
    <property type="match status" value="1"/>
</dbReference>
<dbReference type="SUPFAM" id="SSF55486">
    <property type="entry name" value="Metalloproteases ('zincins'), catalytic domain"/>
    <property type="match status" value="1"/>
</dbReference>
<dbReference type="Pfam" id="PF26607">
    <property type="entry name" value="DUF8189"/>
    <property type="match status" value="1"/>
</dbReference>
<dbReference type="Gene3D" id="2.120.10.70">
    <property type="entry name" value="Fucose-specific lectin"/>
    <property type="match status" value="1"/>
</dbReference>
<protein>
    <submittedName>
        <fullName evidence="7">Matrixin family metalloprotease</fullName>
        <ecNumber evidence="7">3.4.24.-</ecNumber>
    </submittedName>
</protein>
<keyword evidence="1" id="KW-0645">Protease</keyword>
<dbReference type="Gene3D" id="3.40.390.10">
    <property type="entry name" value="Collagenase (Catalytic Domain)"/>
    <property type="match status" value="1"/>
</dbReference>
<dbReference type="Pfam" id="PF00413">
    <property type="entry name" value="Peptidase_M10"/>
    <property type="match status" value="1"/>
</dbReference>
<dbReference type="GO" id="GO:0008237">
    <property type="term" value="F:metallopeptidase activity"/>
    <property type="evidence" value="ECO:0007669"/>
    <property type="project" value="UniProtKB-KW"/>
</dbReference>
<proteinExistence type="predicted"/>
<feature type="domain" description="Peptidase metallopeptidase" evidence="6">
    <location>
        <begin position="101"/>
        <end position="266"/>
    </location>
</feature>
<dbReference type="InterPro" id="IPR021190">
    <property type="entry name" value="Pept_M10A"/>
</dbReference>
<dbReference type="InterPro" id="IPR002477">
    <property type="entry name" value="Peptidoglycan-bd-like"/>
</dbReference>
<evidence type="ECO:0000256" key="3">
    <source>
        <dbReference type="ARBA" id="ARBA00022801"/>
    </source>
</evidence>
<dbReference type="EC" id="3.4.24.-" evidence="7"/>
<evidence type="ECO:0000313" key="7">
    <source>
        <dbReference type="EMBL" id="MFC5379375.1"/>
    </source>
</evidence>
<name>A0ABW0GHG4_9MICO</name>
<dbReference type="EMBL" id="JBHSLD010000001">
    <property type="protein sequence ID" value="MFC5379375.1"/>
    <property type="molecule type" value="Genomic_DNA"/>
</dbReference>
<evidence type="ECO:0000256" key="4">
    <source>
        <dbReference type="ARBA" id="ARBA00022833"/>
    </source>
</evidence>
<dbReference type="RefSeq" id="WP_340266491.1">
    <property type="nucleotide sequence ID" value="NZ_JBBEOG010000001.1"/>
</dbReference>
<dbReference type="PRINTS" id="PR00138">
    <property type="entry name" value="MATRIXIN"/>
</dbReference>
<dbReference type="SUPFAM" id="SSF89372">
    <property type="entry name" value="Fucose-specific lectin"/>
    <property type="match status" value="2"/>
</dbReference>
<dbReference type="CDD" id="cd22954">
    <property type="entry name" value="PLL_lectin"/>
    <property type="match status" value="1"/>
</dbReference>